<name>A0A501WA26_9RHOB</name>
<keyword evidence="1" id="KW-0732">Signal</keyword>
<evidence type="ECO:0000256" key="1">
    <source>
        <dbReference type="SAM" id="SignalP"/>
    </source>
</evidence>
<keyword evidence="3" id="KW-1185">Reference proteome</keyword>
<proteinExistence type="predicted"/>
<gene>
    <name evidence="2" type="ORF">FJM51_21415</name>
</gene>
<dbReference type="OrthoDB" id="8830878at2"/>
<evidence type="ECO:0008006" key="4">
    <source>
        <dbReference type="Google" id="ProtNLM"/>
    </source>
</evidence>
<dbReference type="EMBL" id="VFRP01000040">
    <property type="protein sequence ID" value="TPE46783.1"/>
    <property type="molecule type" value="Genomic_DNA"/>
</dbReference>
<evidence type="ECO:0000313" key="3">
    <source>
        <dbReference type="Proteomes" id="UP000319255"/>
    </source>
</evidence>
<sequence length="453" mass="47593">MITTLLAGVAPVPALAQAAGCAPGATCLSVSQTGAPSAGGTFTAECGGAYPDFITPAARPAAGDPGPWFRLSQDYPATAPAADAPWLSIDYTTATGADAWLYALRDYVFLGMIEADFRPEANPLRRWYHMPMMNFGPARREHRHGLTSERTVFGPELGLKPGMRAENFAIGFYNAVGAVTIGRVLGGDVPDLTDTRFGPGTVSFKILFSAARPDDFQDAVGDLLAGAPSWTIATDDGPLDVRLMQMDVAATSPESSVGWVFGTFAYDRDAEENSPWMKLRPVGLSWGNDPGVTPADVASGTALQESRVSAASPAYAAAHLGWAGRVNGPVDNPMSGCLSCHGTAQYPMVPLFPGAACGTDAQRLQWFRNFDGSVPFGRIGASCALDPDPTGLVALDFSLQMKVVLQSLLDFHDVNPCAPQAISPANTAARLPAGLALRPADAPAPPVAERVRR</sequence>
<evidence type="ECO:0000313" key="2">
    <source>
        <dbReference type="EMBL" id="TPE46783.1"/>
    </source>
</evidence>
<feature type="signal peptide" evidence="1">
    <location>
        <begin position="1"/>
        <end position="18"/>
    </location>
</feature>
<feature type="chain" id="PRO_5021221988" description="Cytochrome c domain-containing protein" evidence="1">
    <location>
        <begin position="19"/>
        <end position="453"/>
    </location>
</feature>
<dbReference type="AlphaFoldDB" id="A0A501WA26"/>
<comment type="caution">
    <text evidence="2">The sequence shown here is derived from an EMBL/GenBank/DDBJ whole genome shotgun (WGS) entry which is preliminary data.</text>
</comment>
<organism evidence="2 3">
    <name type="scientific">Amaricoccus solimangrovi</name>
    <dbReference type="NCBI Taxonomy" id="2589815"/>
    <lineage>
        <taxon>Bacteria</taxon>
        <taxon>Pseudomonadati</taxon>
        <taxon>Pseudomonadota</taxon>
        <taxon>Alphaproteobacteria</taxon>
        <taxon>Rhodobacterales</taxon>
        <taxon>Paracoccaceae</taxon>
        <taxon>Amaricoccus</taxon>
    </lineage>
</organism>
<reference evidence="2 3" key="1">
    <citation type="submission" date="2019-06" db="EMBL/GenBank/DDBJ databases">
        <title>A novel bacterium of genus Amaricoccus, isolated from marine sediment.</title>
        <authorList>
            <person name="Huang H."/>
            <person name="Mo K."/>
            <person name="Hu Y."/>
        </authorList>
    </citation>
    <scope>NUCLEOTIDE SEQUENCE [LARGE SCALE GENOMIC DNA]</scope>
    <source>
        <strain evidence="2 3">HB172011</strain>
    </source>
</reference>
<dbReference type="Proteomes" id="UP000319255">
    <property type="component" value="Unassembled WGS sequence"/>
</dbReference>
<accession>A0A501WA26</accession>
<dbReference type="RefSeq" id="WP_140456168.1">
    <property type="nucleotide sequence ID" value="NZ_VFRP01000040.1"/>
</dbReference>
<protein>
    <recommendedName>
        <fullName evidence="4">Cytochrome c domain-containing protein</fullName>
    </recommendedName>
</protein>